<accession>A0ABM5F3R8</accession>
<feature type="compositionally biased region" description="Basic and acidic residues" evidence="1">
    <location>
        <begin position="107"/>
        <end position="121"/>
    </location>
</feature>
<name>A0ABM5F3R8_9SAUR</name>
<dbReference type="Proteomes" id="UP001652642">
    <property type="component" value="Chromosome 15"/>
</dbReference>
<feature type="region of interest" description="Disordered" evidence="1">
    <location>
        <begin position="1"/>
        <end position="181"/>
    </location>
</feature>
<dbReference type="GeneID" id="110083353"/>
<feature type="compositionally biased region" description="Basic and acidic residues" evidence="1">
    <location>
        <begin position="62"/>
        <end position="97"/>
    </location>
</feature>
<feature type="compositionally biased region" description="Basic and acidic residues" evidence="1">
    <location>
        <begin position="128"/>
        <end position="149"/>
    </location>
</feature>
<gene>
    <name evidence="3" type="primary">LOC110083353</name>
</gene>
<feature type="compositionally biased region" description="Acidic residues" evidence="1">
    <location>
        <begin position="158"/>
        <end position="171"/>
    </location>
</feature>
<evidence type="ECO:0000313" key="3">
    <source>
        <dbReference type="RefSeq" id="XP_072840052.1"/>
    </source>
</evidence>
<organism evidence="2 3">
    <name type="scientific">Pogona vitticeps</name>
    <name type="common">central bearded dragon</name>
    <dbReference type="NCBI Taxonomy" id="103695"/>
    <lineage>
        <taxon>Eukaryota</taxon>
        <taxon>Metazoa</taxon>
        <taxon>Chordata</taxon>
        <taxon>Craniata</taxon>
        <taxon>Vertebrata</taxon>
        <taxon>Euteleostomi</taxon>
        <taxon>Lepidosauria</taxon>
        <taxon>Squamata</taxon>
        <taxon>Bifurcata</taxon>
        <taxon>Unidentata</taxon>
        <taxon>Episquamata</taxon>
        <taxon>Toxicofera</taxon>
        <taxon>Iguania</taxon>
        <taxon>Acrodonta</taxon>
        <taxon>Agamidae</taxon>
        <taxon>Amphibolurinae</taxon>
        <taxon>Pogona</taxon>
    </lineage>
</organism>
<evidence type="ECO:0000256" key="1">
    <source>
        <dbReference type="SAM" id="MobiDB-lite"/>
    </source>
</evidence>
<reference evidence="3" key="1">
    <citation type="submission" date="2025-08" db="UniProtKB">
        <authorList>
            <consortium name="RefSeq"/>
        </authorList>
    </citation>
    <scope>IDENTIFICATION</scope>
</reference>
<feature type="compositionally biased region" description="Basic and acidic residues" evidence="1">
    <location>
        <begin position="16"/>
        <end position="53"/>
    </location>
</feature>
<protein>
    <submittedName>
        <fullName evidence="3">Uncharacterized protein</fullName>
    </submittedName>
</protein>
<sequence>MAENTNNMELPGASEDTTKQDKAEAVKTEEKMERLMLDELEKFALEGEAKENEEGLTLQDAEQGKIQEEKDRPAIQDEETPERGEETKREGPPKEEWDTLTLQDDALPLREEKEEKEKEGRGLLAWQAKEETPAGEEKTEAEEEPRLSMDDILNIMKEEEEEEEDQEEEEAAPQQDLRVPQTTGVTMWSQYRERIKFAVQKRKLSFPHLGYFTKVFSQDSSASEMRKKSKEEPVVEQPRKWDREPMLSRLFTMIPSDSHPKKFALRWPTGITQREGNLSRLSKVTGSSLEEDHDMKASESQAAEIEMDDLCSRSPEILLSKFEEPEAETFAETKMEEVEAASSHPKKLQVGSFYSYQDGGTIEPGVASSVWSMGQRISHWRMAHNQVSQAEQNLQEKVYKQRLLKHERETKTTVPLPLQEKIEEEVLAILMDTYKDYQKKLGMHHPLTIQMEEQVDKIYLQLHARGVV</sequence>
<proteinExistence type="predicted"/>
<dbReference type="RefSeq" id="XP_072840052.1">
    <property type="nucleotide sequence ID" value="XM_072983951.1"/>
</dbReference>
<evidence type="ECO:0000313" key="2">
    <source>
        <dbReference type="Proteomes" id="UP001652642"/>
    </source>
</evidence>
<keyword evidence="2" id="KW-1185">Reference proteome</keyword>